<proteinExistence type="inferred from homology"/>
<dbReference type="Proteomes" id="UP001189757">
    <property type="component" value="Unassembled WGS sequence"/>
</dbReference>
<keyword evidence="8" id="KW-0966">Cell projection</keyword>
<dbReference type="PIRSF" id="PIRSF002889">
    <property type="entry name" value="Rod_FlgB"/>
    <property type="match status" value="1"/>
</dbReference>
<evidence type="ECO:0000259" key="7">
    <source>
        <dbReference type="Pfam" id="PF00460"/>
    </source>
</evidence>
<evidence type="ECO:0000256" key="6">
    <source>
        <dbReference type="PIRNR" id="PIRNR002889"/>
    </source>
</evidence>
<comment type="function">
    <text evidence="5 6">Structural component of flagellum, the bacterial motility apparatus. Part of the rod structure of flagellar basal body.</text>
</comment>
<evidence type="ECO:0000313" key="9">
    <source>
        <dbReference type="Proteomes" id="UP001189757"/>
    </source>
</evidence>
<name>A0ABN9JXQ0_9RALS</name>
<keyword evidence="4 6" id="KW-0975">Bacterial flagellum</keyword>
<evidence type="ECO:0000313" key="8">
    <source>
        <dbReference type="EMBL" id="CAJ0822603.1"/>
    </source>
</evidence>
<reference evidence="8 9" key="1">
    <citation type="submission" date="2023-07" db="EMBL/GenBank/DDBJ databases">
        <authorList>
            <person name="Peeters C."/>
        </authorList>
    </citation>
    <scope>NUCLEOTIDE SEQUENCE [LARGE SCALE GENOMIC DNA]</scope>
    <source>
        <strain evidence="8 9">LMG 18101</strain>
    </source>
</reference>
<dbReference type="InterPro" id="IPR019776">
    <property type="entry name" value="Flagellar_basal_body_rod_CS"/>
</dbReference>
<comment type="caution">
    <text evidence="8">The sequence shown here is derived from an EMBL/GenBank/DDBJ whole genome shotgun (WGS) entry which is preliminary data.</text>
</comment>
<keyword evidence="8" id="KW-0282">Flagellum</keyword>
<organism evidence="8 9">
    <name type="scientific">Ralstonia flaminis</name>
    <dbReference type="NCBI Taxonomy" id="3058597"/>
    <lineage>
        <taxon>Bacteria</taxon>
        <taxon>Pseudomonadati</taxon>
        <taxon>Pseudomonadota</taxon>
        <taxon>Betaproteobacteria</taxon>
        <taxon>Burkholderiales</taxon>
        <taxon>Burkholderiaceae</taxon>
        <taxon>Ralstonia</taxon>
    </lineage>
</organism>
<evidence type="ECO:0000256" key="5">
    <source>
        <dbReference type="ARBA" id="ARBA00024934"/>
    </source>
</evidence>
<keyword evidence="8" id="KW-0969">Cilium</keyword>
<evidence type="ECO:0000256" key="2">
    <source>
        <dbReference type="ARBA" id="ARBA00009677"/>
    </source>
</evidence>
<accession>A0ABN9JXQ0</accession>
<protein>
    <recommendedName>
        <fullName evidence="3 6">Flagellar basal body rod protein FlgB</fullName>
    </recommendedName>
</protein>
<comment type="subunit">
    <text evidence="6">The basal body constitutes a major portion of the flagellar organelle and consists of a number of rings mounted on a central rod.</text>
</comment>
<dbReference type="EMBL" id="CATZLL010000024">
    <property type="protein sequence ID" value="CAJ0822603.1"/>
    <property type="molecule type" value="Genomic_DNA"/>
</dbReference>
<keyword evidence="9" id="KW-1185">Reference proteome</keyword>
<dbReference type="Pfam" id="PF00460">
    <property type="entry name" value="Flg_bb_rod"/>
    <property type="match status" value="1"/>
</dbReference>
<sequence length="119" mass="12638">MTTAALSLALDAASLQHRVLAANIANANTPGYVPMRLQFSAQIDEMAARRPPISADPASMFAVRMSLQPAQDASGVMTSVQPDQEMAAMSANALQYQALTTALDRHFSVLFSAVSDGKR</sequence>
<dbReference type="InterPro" id="IPR001444">
    <property type="entry name" value="Flag_bb_rod_N"/>
</dbReference>
<gene>
    <name evidence="8" type="primary">flgB_3</name>
    <name evidence="8" type="ORF">LMG18101_05090</name>
</gene>
<comment type="subcellular location">
    <subcellularLocation>
        <location evidence="1 6">Bacterial flagellum basal body</location>
    </subcellularLocation>
</comment>
<evidence type="ECO:0000256" key="1">
    <source>
        <dbReference type="ARBA" id="ARBA00004117"/>
    </source>
</evidence>
<evidence type="ECO:0000256" key="3">
    <source>
        <dbReference type="ARBA" id="ARBA00014376"/>
    </source>
</evidence>
<feature type="domain" description="Flagellar basal body rod protein N-terminal" evidence="7">
    <location>
        <begin position="9"/>
        <end position="32"/>
    </location>
</feature>
<evidence type="ECO:0000256" key="4">
    <source>
        <dbReference type="ARBA" id="ARBA00023143"/>
    </source>
</evidence>
<comment type="similarity">
    <text evidence="2 6">Belongs to the flagella basal body rod proteins family.</text>
</comment>
<dbReference type="NCBIfam" id="TIGR01396">
    <property type="entry name" value="FlgB"/>
    <property type="match status" value="1"/>
</dbReference>
<dbReference type="PROSITE" id="PS00588">
    <property type="entry name" value="FLAGELLA_BB_ROD"/>
    <property type="match status" value="1"/>
</dbReference>
<dbReference type="InterPro" id="IPR006300">
    <property type="entry name" value="FlgB"/>
</dbReference>